<protein>
    <recommendedName>
        <fullName evidence="1">Zinc-ribbon domain-containing protein</fullName>
    </recommendedName>
</protein>
<dbReference type="InterPro" id="IPR011201">
    <property type="entry name" value="Zinc-ribbon_6_bact"/>
</dbReference>
<accession>A0A149PFP4</accession>
<organism evidence="2 3">
    <name type="scientific">Paraburkholderia monticola</name>
    <dbReference type="NCBI Taxonomy" id="1399968"/>
    <lineage>
        <taxon>Bacteria</taxon>
        <taxon>Pseudomonadati</taxon>
        <taxon>Pseudomonadota</taxon>
        <taxon>Betaproteobacteria</taxon>
        <taxon>Burkholderiales</taxon>
        <taxon>Burkholderiaceae</taxon>
        <taxon>Paraburkholderia</taxon>
    </lineage>
</organism>
<dbReference type="Proteomes" id="UP000075613">
    <property type="component" value="Unassembled WGS sequence"/>
</dbReference>
<evidence type="ECO:0000313" key="2">
    <source>
        <dbReference type="EMBL" id="KXU83838.1"/>
    </source>
</evidence>
<dbReference type="Gene3D" id="3.40.390.70">
    <property type="match status" value="1"/>
</dbReference>
<dbReference type="RefSeq" id="WP_062132830.1">
    <property type="nucleotide sequence ID" value="NZ_LRBG01000037.1"/>
</dbReference>
<dbReference type="OrthoDB" id="256753at2"/>
<gene>
    <name evidence="2" type="ORF">CI15_25195</name>
</gene>
<dbReference type="Pfam" id="PF15887">
    <property type="entry name" value="Peptidase_Mx"/>
    <property type="match status" value="1"/>
</dbReference>
<dbReference type="AlphaFoldDB" id="A0A149PFP4"/>
<dbReference type="EMBL" id="LRBG01000037">
    <property type="protein sequence ID" value="KXU83838.1"/>
    <property type="molecule type" value="Genomic_DNA"/>
</dbReference>
<dbReference type="STRING" id="1399968.CI15_25195"/>
<sequence length="356" mass="40247">MKTFQCGCCHHPVLFESNHCDGCGAVLGFIAETAEMSAFRDLGDGRWQRLPDDATTLYKPCLNYATQGVCNWMLPAQSCHALCRACRLTHTIPDLSVPRRRYYWFMLESAKRRLLYTLDDLGLTVESRDENPSKGLQFAFLEDTPSKAVLTGHASGLITVNVAEADDEHREQTRLAMREPHRTLLGHFRHEIGHYFDDRPIVGTPLLTQFRLIFGDERADYRRALAIHYREGAVRGGWQDSFISAYAAMHPWEDWAETWAHYLRIVDTIDTATAYGLSIAQGTASGHDARVPQLQSVERADDDFQCSMTKWFALTAVVNTLNRSIGAADSYPGAWSDAVVEKLRFVDCVTRSARRH</sequence>
<reference evidence="2 3" key="1">
    <citation type="journal article" date="2015" name="Int. J. Syst. Evol. Microbiol.">
        <title>Burkholderia monticola sp. nov., isolated from mountain soil.</title>
        <authorList>
            <person name="Baek I."/>
            <person name="Seo B."/>
            <person name="Lee I."/>
            <person name="Yi H."/>
            <person name="Chun J."/>
        </authorList>
    </citation>
    <scope>NUCLEOTIDE SEQUENCE [LARGE SCALE GENOMIC DNA]</scope>
    <source>
        <strain evidence="2 3">JC2948</strain>
    </source>
</reference>
<evidence type="ECO:0000313" key="3">
    <source>
        <dbReference type="Proteomes" id="UP000075613"/>
    </source>
</evidence>
<comment type="caution">
    <text evidence="2">The sequence shown here is derived from an EMBL/GenBank/DDBJ whole genome shotgun (WGS) entry which is preliminary data.</text>
</comment>
<keyword evidence="3" id="KW-1185">Reference proteome</keyword>
<proteinExistence type="predicted"/>
<evidence type="ECO:0000259" key="1">
    <source>
        <dbReference type="Pfam" id="PF10005"/>
    </source>
</evidence>
<name>A0A149PFP4_9BURK</name>
<dbReference type="InterPro" id="IPR031321">
    <property type="entry name" value="UCP012641"/>
</dbReference>
<dbReference type="Pfam" id="PF10005">
    <property type="entry name" value="Zn_ribbon_DZR_6"/>
    <property type="match status" value="1"/>
</dbReference>
<dbReference type="PIRSF" id="PIRSF012641">
    <property type="entry name" value="UCP012641"/>
    <property type="match status" value="1"/>
</dbReference>
<feature type="domain" description="Zinc-ribbon" evidence="1">
    <location>
        <begin position="4"/>
        <end position="96"/>
    </location>
</feature>